<evidence type="ECO:0000313" key="2">
    <source>
        <dbReference type="Proteomes" id="UP000789570"/>
    </source>
</evidence>
<sequence>MGEDSQIDGEPREDFSKMDIDENHIFHLPLGWALKCNQKYGKKGSGKRLAKEVVAALTHFFMVEQSDPSD</sequence>
<reference evidence="1" key="1">
    <citation type="submission" date="2021-06" db="EMBL/GenBank/DDBJ databases">
        <authorList>
            <person name="Kallberg Y."/>
            <person name="Tangrot J."/>
            <person name="Rosling A."/>
        </authorList>
    </citation>
    <scope>NUCLEOTIDE SEQUENCE</scope>
    <source>
        <strain evidence="1">UK204</strain>
    </source>
</reference>
<protein>
    <submittedName>
        <fullName evidence="1">12587_t:CDS:1</fullName>
    </submittedName>
</protein>
<organism evidence="1 2">
    <name type="scientific">Funneliformis caledonium</name>
    <dbReference type="NCBI Taxonomy" id="1117310"/>
    <lineage>
        <taxon>Eukaryota</taxon>
        <taxon>Fungi</taxon>
        <taxon>Fungi incertae sedis</taxon>
        <taxon>Mucoromycota</taxon>
        <taxon>Glomeromycotina</taxon>
        <taxon>Glomeromycetes</taxon>
        <taxon>Glomerales</taxon>
        <taxon>Glomeraceae</taxon>
        <taxon>Funneliformis</taxon>
    </lineage>
</organism>
<dbReference type="Proteomes" id="UP000789570">
    <property type="component" value="Unassembled WGS sequence"/>
</dbReference>
<dbReference type="AlphaFoldDB" id="A0A9N9E2M3"/>
<dbReference type="OrthoDB" id="2307727at2759"/>
<accession>A0A9N9E2M3</accession>
<evidence type="ECO:0000313" key="1">
    <source>
        <dbReference type="EMBL" id="CAG8658364.1"/>
    </source>
</evidence>
<keyword evidence="2" id="KW-1185">Reference proteome</keyword>
<dbReference type="EMBL" id="CAJVPQ010004794">
    <property type="protein sequence ID" value="CAG8658364.1"/>
    <property type="molecule type" value="Genomic_DNA"/>
</dbReference>
<gene>
    <name evidence="1" type="ORF">FCALED_LOCUS11421</name>
</gene>
<name>A0A9N9E2M3_9GLOM</name>
<comment type="caution">
    <text evidence="1">The sequence shown here is derived from an EMBL/GenBank/DDBJ whole genome shotgun (WGS) entry which is preliminary data.</text>
</comment>
<proteinExistence type="predicted"/>